<organism evidence="1 2">
    <name type="scientific">Mucilaginibacter ginsenosidivorans</name>
    <dbReference type="NCBI Taxonomy" id="398053"/>
    <lineage>
        <taxon>Bacteria</taxon>
        <taxon>Pseudomonadati</taxon>
        <taxon>Bacteroidota</taxon>
        <taxon>Sphingobacteriia</taxon>
        <taxon>Sphingobacteriales</taxon>
        <taxon>Sphingobacteriaceae</taxon>
        <taxon>Mucilaginibacter</taxon>
    </lineage>
</organism>
<evidence type="ECO:0000313" key="2">
    <source>
        <dbReference type="Proteomes" id="UP000321479"/>
    </source>
</evidence>
<proteinExistence type="predicted"/>
<keyword evidence="2" id="KW-1185">Reference proteome</keyword>
<sequence length="78" mass="8860">MEKEITDWETVYRGHQVKIGKRTFGGTDVYYVSSSPDKKPLVLTRALKSGGKEFWTSIPQGMQREAEEIGAIIDKLEK</sequence>
<dbReference type="OrthoDB" id="1263739at2"/>
<dbReference type="AlphaFoldDB" id="A0A5B8UU40"/>
<reference evidence="1 2" key="1">
    <citation type="journal article" date="2017" name="Curr. Microbiol.">
        <title>Mucilaginibacter ginsenosidivorans sp. nov., Isolated from Soil of Ginseng Field.</title>
        <authorList>
            <person name="Kim M.M."/>
            <person name="Siddiqi M.Z."/>
            <person name="Im W.T."/>
        </authorList>
    </citation>
    <scope>NUCLEOTIDE SEQUENCE [LARGE SCALE GENOMIC DNA]</scope>
    <source>
        <strain evidence="1 2">Gsoil 3017</strain>
    </source>
</reference>
<dbReference type="EMBL" id="CP042436">
    <property type="protein sequence ID" value="QEC61956.1"/>
    <property type="molecule type" value="Genomic_DNA"/>
</dbReference>
<name>A0A5B8UU40_9SPHI</name>
<protein>
    <submittedName>
        <fullName evidence="1">Uncharacterized protein</fullName>
    </submittedName>
</protein>
<dbReference type="Proteomes" id="UP000321479">
    <property type="component" value="Chromosome"/>
</dbReference>
<accession>A0A5B8UU40</accession>
<dbReference type="RefSeq" id="WP_147030533.1">
    <property type="nucleotide sequence ID" value="NZ_CP042436.1"/>
</dbReference>
<gene>
    <name evidence="1" type="ORF">FRZ54_04930</name>
</gene>
<dbReference type="KEGG" id="mgin:FRZ54_04930"/>
<evidence type="ECO:0000313" key="1">
    <source>
        <dbReference type="EMBL" id="QEC61956.1"/>
    </source>
</evidence>